<dbReference type="Pfam" id="PF02565">
    <property type="entry name" value="RecO_C"/>
    <property type="match status" value="1"/>
</dbReference>
<dbReference type="Proteomes" id="UP000178603">
    <property type="component" value="Unassembled WGS sequence"/>
</dbReference>
<dbReference type="InterPro" id="IPR037278">
    <property type="entry name" value="ARFGAP/RecO"/>
</dbReference>
<evidence type="ECO:0000313" key="5">
    <source>
        <dbReference type="EMBL" id="OGM53838.1"/>
    </source>
</evidence>
<dbReference type="GO" id="GO:0006302">
    <property type="term" value="P:double-strand break repair"/>
    <property type="evidence" value="ECO:0007669"/>
    <property type="project" value="TreeGrafter"/>
</dbReference>
<evidence type="ECO:0000259" key="4">
    <source>
        <dbReference type="Pfam" id="PF11967"/>
    </source>
</evidence>
<keyword evidence="3" id="KW-0234">DNA repair</keyword>
<dbReference type="SUPFAM" id="SSF57863">
    <property type="entry name" value="ArfGap/RecO-like zinc finger"/>
    <property type="match status" value="1"/>
</dbReference>
<keyword evidence="1" id="KW-0227">DNA damage</keyword>
<gene>
    <name evidence="5" type="ORF">A3E44_05475</name>
</gene>
<dbReference type="NCBIfam" id="TIGR00613">
    <property type="entry name" value="reco"/>
    <property type="match status" value="1"/>
</dbReference>
<dbReference type="InterPro" id="IPR022572">
    <property type="entry name" value="DNA_rep/recomb_RecO_N"/>
</dbReference>
<evidence type="ECO:0000313" key="6">
    <source>
        <dbReference type="Proteomes" id="UP000178603"/>
    </source>
</evidence>
<name>A0A1F8ARC4_9BACT</name>
<dbReference type="InterPro" id="IPR003717">
    <property type="entry name" value="RecO"/>
</dbReference>
<comment type="caution">
    <text evidence="5">The sequence shown here is derived from an EMBL/GenBank/DDBJ whole genome shotgun (WGS) entry which is preliminary data.</text>
</comment>
<dbReference type="PANTHER" id="PTHR33991:SF1">
    <property type="entry name" value="DNA REPAIR PROTEIN RECO"/>
    <property type="match status" value="1"/>
</dbReference>
<evidence type="ECO:0000256" key="1">
    <source>
        <dbReference type="ARBA" id="ARBA00022763"/>
    </source>
</evidence>
<dbReference type="Gene3D" id="2.40.50.140">
    <property type="entry name" value="Nucleic acid-binding proteins"/>
    <property type="match status" value="1"/>
</dbReference>
<evidence type="ECO:0000256" key="3">
    <source>
        <dbReference type="ARBA" id="ARBA00023204"/>
    </source>
</evidence>
<protein>
    <submittedName>
        <fullName evidence="5">DNA repair protein RecO</fullName>
    </submittedName>
</protein>
<reference evidence="5 6" key="1">
    <citation type="journal article" date="2016" name="Nat. Commun.">
        <title>Thousands of microbial genomes shed light on interconnected biogeochemical processes in an aquifer system.</title>
        <authorList>
            <person name="Anantharaman K."/>
            <person name="Brown C.T."/>
            <person name="Hug L.A."/>
            <person name="Sharon I."/>
            <person name="Castelle C.J."/>
            <person name="Probst A.J."/>
            <person name="Thomas B.C."/>
            <person name="Singh A."/>
            <person name="Wilkins M.J."/>
            <person name="Karaoz U."/>
            <person name="Brodie E.L."/>
            <person name="Williams K.H."/>
            <person name="Hubbard S.S."/>
            <person name="Banfield J.F."/>
        </authorList>
    </citation>
    <scope>NUCLEOTIDE SEQUENCE [LARGE SCALE GENOMIC DNA]</scope>
</reference>
<organism evidence="5 6">
    <name type="scientific">Candidatus Woesebacteria bacterium RIFCSPHIGHO2_12_FULL_41_24</name>
    <dbReference type="NCBI Taxonomy" id="1802510"/>
    <lineage>
        <taxon>Bacteria</taxon>
        <taxon>Candidatus Woeseibacteriota</taxon>
    </lineage>
</organism>
<sequence length="180" mass="20482">MQRYYKLEAIVLSKKRIGEADSLVKVYSRQMGKTTLLAKGVRKPTSRKRGSLDNFSHVALSVASSKGIDIITETKLIHSFAGWKKDLKKVSIAYFFCEVVDKLTGEAEKNEVVYTYLLDTFKLLESVKGLRSQRDMFSKKILVLLGFWEEVKDLTDPDEALKGVVEREIFSLKIGKKILN</sequence>
<dbReference type="SUPFAM" id="SSF50249">
    <property type="entry name" value="Nucleic acid-binding proteins"/>
    <property type="match status" value="1"/>
</dbReference>
<dbReference type="AlphaFoldDB" id="A0A1F8ARC4"/>
<dbReference type="PANTHER" id="PTHR33991">
    <property type="entry name" value="DNA REPAIR PROTEIN RECO"/>
    <property type="match status" value="1"/>
</dbReference>
<dbReference type="GO" id="GO:0043590">
    <property type="term" value="C:bacterial nucleoid"/>
    <property type="evidence" value="ECO:0007669"/>
    <property type="project" value="TreeGrafter"/>
</dbReference>
<proteinExistence type="predicted"/>
<dbReference type="EMBL" id="MGGW01000020">
    <property type="protein sequence ID" value="OGM53838.1"/>
    <property type="molecule type" value="Genomic_DNA"/>
</dbReference>
<keyword evidence="2" id="KW-0233">DNA recombination</keyword>
<dbReference type="GO" id="GO:0006310">
    <property type="term" value="P:DNA recombination"/>
    <property type="evidence" value="ECO:0007669"/>
    <property type="project" value="UniProtKB-KW"/>
</dbReference>
<dbReference type="Pfam" id="PF11967">
    <property type="entry name" value="RecO_N"/>
    <property type="match status" value="1"/>
</dbReference>
<accession>A0A1F8ARC4</accession>
<feature type="domain" description="DNA replication/recombination mediator RecO N-terminal" evidence="4">
    <location>
        <begin position="1"/>
        <end position="80"/>
    </location>
</feature>
<dbReference type="InterPro" id="IPR012340">
    <property type="entry name" value="NA-bd_OB-fold"/>
</dbReference>
<evidence type="ECO:0000256" key="2">
    <source>
        <dbReference type="ARBA" id="ARBA00023172"/>
    </source>
</evidence>